<dbReference type="EMBL" id="CAJVCH010535417">
    <property type="protein sequence ID" value="CAG7825203.1"/>
    <property type="molecule type" value="Genomic_DNA"/>
</dbReference>
<feature type="non-terminal residue" evidence="1">
    <location>
        <position position="1"/>
    </location>
</feature>
<name>A0A8J2L2L3_9HEXA</name>
<proteinExistence type="predicted"/>
<keyword evidence="2" id="KW-1185">Reference proteome</keyword>
<evidence type="ECO:0000313" key="2">
    <source>
        <dbReference type="Proteomes" id="UP000708208"/>
    </source>
</evidence>
<organism evidence="1 2">
    <name type="scientific">Allacma fusca</name>
    <dbReference type="NCBI Taxonomy" id="39272"/>
    <lineage>
        <taxon>Eukaryota</taxon>
        <taxon>Metazoa</taxon>
        <taxon>Ecdysozoa</taxon>
        <taxon>Arthropoda</taxon>
        <taxon>Hexapoda</taxon>
        <taxon>Collembola</taxon>
        <taxon>Symphypleona</taxon>
        <taxon>Sminthuridae</taxon>
        <taxon>Allacma</taxon>
    </lineage>
</organism>
<accession>A0A8J2L2L3</accession>
<dbReference type="AlphaFoldDB" id="A0A8J2L2L3"/>
<comment type="caution">
    <text evidence="1">The sequence shown here is derived from an EMBL/GenBank/DDBJ whole genome shotgun (WGS) entry which is preliminary data.</text>
</comment>
<protein>
    <submittedName>
        <fullName evidence="1">Uncharacterized protein</fullName>
    </submittedName>
</protein>
<reference evidence="1" key="1">
    <citation type="submission" date="2021-06" db="EMBL/GenBank/DDBJ databases">
        <authorList>
            <person name="Hodson N. C."/>
            <person name="Mongue J. A."/>
            <person name="Jaron S. K."/>
        </authorList>
    </citation>
    <scope>NUCLEOTIDE SEQUENCE</scope>
</reference>
<gene>
    <name evidence="1" type="ORF">AFUS01_LOCUS35327</name>
</gene>
<sequence>GKKSSTKYYPKCHDGSVQHPLLLYQMKKTNLASSY</sequence>
<dbReference type="Proteomes" id="UP000708208">
    <property type="component" value="Unassembled WGS sequence"/>
</dbReference>
<evidence type="ECO:0000313" key="1">
    <source>
        <dbReference type="EMBL" id="CAG7825203.1"/>
    </source>
</evidence>